<dbReference type="InterPro" id="IPR050282">
    <property type="entry name" value="Cycloisomerase_2"/>
</dbReference>
<dbReference type="GO" id="GO:0016853">
    <property type="term" value="F:isomerase activity"/>
    <property type="evidence" value="ECO:0007669"/>
    <property type="project" value="UniProtKB-KW"/>
</dbReference>
<evidence type="ECO:0000313" key="2">
    <source>
        <dbReference type="EMBL" id="TDL16913.1"/>
    </source>
</evidence>
<dbReference type="STRING" id="50990.A0A4Y7PN88"/>
<gene>
    <name evidence="2" type="ORF">BD410DRAFT_794822</name>
</gene>
<dbReference type="Gene3D" id="2.130.10.10">
    <property type="entry name" value="YVTN repeat-like/Quinoprotein amine dehydrogenase"/>
    <property type="match status" value="1"/>
</dbReference>
<dbReference type="Proteomes" id="UP000294933">
    <property type="component" value="Unassembled WGS sequence"/>
</dbReference>
<dbReference type="AlphaFoldDB" id="A0A4Y7PN88"/>
<protein>
    <submittedName>
        <fullName evidence="2">Putative isomerase YbhE</fullName>
    </submittedName>
</protein>
<keyword evidence="3" id="KW-1185">Reference proteome</keyword>
<dbReference type="GO" id="GO:0017057">
    <property type="term" value="F:6-phosphogluconolactonase activity"/>
    <property type="evidence" value="ECO:0007669"/>
    <property type="project" value="TreeGrafter"/>
</dbReference>
<accession>A0A4Y7PN88</accession>
<dbReference type="Pfam" id="PF10282">
    <property type="entry name" value="Lactonase"/>
    <property type="match status" value="1"/>
</dbReference>
<comment type="similarity">
    <text evidence="1">Belongs to the cycloisomerase 2 family.</text>
</comment>
<dbReference type="SUPFAM" id="SSF51004">
    <property type="entry name" value="C-terminal (heme d1) domain of cytochrome cd1-nitrite reductase"/>
    <property type="match status" value="1"/>
</dbReference>
<dbReference type="OrthoDB" id="9972196at2759"/>
<keyword evidence="2" id="KW-0413">Isomerase</keyword>
<reference evidence="2 3" key="1">
    <citation type="submission" date="2018-06" db="EMBL/GenBank/DDBJ databases">
        <title>A transcriptomic atlas of mushroom development highlights an independent origin of complex multicellularity.</title>
        <authorList>
            <consortium name="DOE Joint Genome Institute"/>
            <person name="Krizsan K."/>
            <person name="Almasi E."/>
            <person name="Merenyi Z."/>
            <person name="Sahu N."/>
            <person name="Viragh M."/>
            <person name="Koszo T."/>
            <person name="Mondo S."/>
            <person name="Kiss B."/>
            <person name="Balint B."/>
            <person name="Kues U."/>
            <person name="Barry K."/>
            <person name="Hegedus J.C."/>
            <person name="Henrissat B."/>
            <person name="Johnson J."/>
            <person name="Lipzen A."/>
            <person name="Ohm R."/>
            <person name="Nagy I."/>
            <person name="Pangilinan J."/>
            <person name="Yan J."/>
            <person name="Xiong Y."/>
            <person name="Grigoriev I.V."/>
            <person name="Hibbett D.S."/>
            <person name="Nagy L.G."/>
        </authorList>
    </citation>
    <scope>NUCLEOTIDE SEQUENCE [LARGE SCALE GENOMIC DNA]</scope>
    <source>
        <strain evidence="2 3">SZMC22713</strain>
    </source>
</reference>
<evidence type="ECO:0000256" key="1">
    <source>
        <dbReference type="ARBA" id="ARBA00005564"/>
    </source>
</evidence>
<dbReference type="InterPro" id="IPR011048">
    <property type="entry name" value="Haem_d1_sf"/>
</dbReference>
<dbReference type="EMBL" id="ML170232">
    <property type="protein sequence ID" value="TDL16913.1"/>
    <property type="molecule type" value="Genomic_DNA"/>
</dbReference>
<proteinExistence type="inferred from homology"/>
<dbReference type="PANTHER" id="PTHR30344:SF1">
    <property type="entry name" value="6-PHOSPHOGLUCONOLACTONASE"/>
    <property type="match status" value="1"/>
</dbReference>
<dbReference type="VEuPathDB" id="FungiDB:BD410DRAFT_794822"/>
<evidence type="ECO:0000313" key="3">
    <source>
        <dbReference type="Proteomes" id="UP000294933"/>
    </source>
</evidence>
<dbReference type="InterPro" id="IPR015943">
    <property type="entry name" value="WD40/YVTN_repeat-like_dom_sf"/>
</dbReference>
<dbReference type="InterPro" id="IPR019405">
    <property type="entry name" value="Lactonase_7-beta_prop"/>
</dbReference>
<name>A0A4Y7PN88_9AGAM</name>
<dbReference type="PANTHER" id="PTHR30344">
    <property type="entry name" value="6-PHOSPHOGLUCONOLACTONASE-RELATED"/>
    <property type="match status" value="1"/>
</dbReference>
<sequence>MSYRFLVASYTDAIYTIEFDIATKSLKATQKLTVGFHPSWISRHPSDPSLVFTGLEQEDGRLLTLKYANDSGKLEVIGDVSSGGSSPCHILVTEDQLFVANYSSGTVGIFDIQKDSKGSSVAVKPSQAPLQFTGTGPHPRQDGSHPHQVVLYESARIPNHREVLVPDLGTDLVYRITKNDKGIWEKTDEFTFEFDRGGGPRHLVVQDDKLYTLLELSNHMTAHEIASPQEIAEALKHKDEEDYDDEDAKAYHLRSSYPTFLTPHPKADPPQLAAELLSSVVDPDDTFPYSYLYVSNRNNPLPEGDIITVMNIVSPASLVTSLSIIEERPTGLKHLRGMIFFGPGEKYLIAGGQDGGGVKVFEKIRLGKDLKEIAHLPAEGEEGGMRPTGFLCYESK</sequence>
<organism evidence="2 3">
    <name type="scientific">Rickenella mellea</name>
    <dbReference type="NCBI Taxonomy" id="50990"/>
    <lineage>
        <taxon>Eukaryota</taxon>
        <taxon>Fungi</taxon>
        <taxon>Dikarya</taxon>
        <taxon>Basidiomycota</taxon>
        <taxon>Agaricomycotina</taxon>
        <taxon>Agaricomycetes</taxon>
        <taxon>Hymenochaetales</taxon>
        <taxon>Rickenellaceae</taxon>
        <taxon>Rickenella</taxon>
    </lineage>
</organism>